<dbReference type="InterPro" id="IPR003848">
    <property type="entry name" value="DUF218"/>
</dbReference>
<gene>
    <name evidence="2" type="ORF">DSM107014_03565</name>
</gene>
<dbReference type="Proteomes" id="UP000767446">
    <property type="component" value="Unassembled WGS sequence"/>
</dbReference>
<proteinExistence type="predicted"/>
<dbReference type="Pfam" id="PF02698">
    <property type="entry name" value="DUF218"/>
    <property type="match status" value="1"/>
</dbReference>
<dbReference type="CDD" id="cd06259">
    <property type="entry name" value="YdcF-like"/>
    <property type="match status" value="1"/>
</dbReference>
<sequence>MLLFILAGFLLLITLIPLRLALTFSQVPEPQAMLVLGGSFGRMKFTAHLAHSHPNLPIWVSDYSSNFAENSQIFLDSGIAPERIYYDFCATDTVTNFTCNVPDFLAKNIRHLYLITSDYHLRRARAIASIILGSRGIVFTPIAVNSHGKSPESNLKVLRDQIRSLLWVFTGKTGASFKPLG</sequence>
<evidence type="ECO:0000313" key="3">
    <source>
        <dbReference type="Proteomes" id="UP000767446"/>
    </source>
</evidence>
<reference evidence="2" key="1">
    <citation type="submission" date="2021-02" db="EMBL/GenBank/DDBJ databases">
        <title>Metagenome analyses of Stigonema ocellatum DSM 106950, Chlorogloea purpurea SAG 13.99 and Gomphosphaeria aponina DSM 107014.</title>
        <authorList>
            <person name="Marter P."/>
            <person name="Huang S."/>
        </authorList>
    </citation>
    <scope>NUCLEOTIDE SEQUENCE</scope>
    <source>
        <strain evidence="2">JP213</strain>
    </source>
</reference>
<evidence type="ECO:0000313" key="2">
    <source>
        <dbReference type="EMBL" id="MBR8826977.1"/>
    </source>
</evidence>
<organism evidence="2 3">
    <name type="scientific">Gomphosphaeria aponina SAG 52.96 = DSM 107014</name>
    <dbReference type="NCBI Taxonomy" id="1521640"/>
    <lineage>
        <taxon>Bacteria</taxon>
        <taxon>Bacillati</taxon>
        <taxon>Cyanobacteriota</taxon>
        <taxon>Cyanophyceae</taxon>
        <taxon>Oscillatoriophycideae</taxon>
        <taxon>Chroococcales</taxon>
        <taxon>Gomphosphaeriaceae</taxon>
        <taxon>Gomphosphaeria</taxon>
    </lineage>
</organism>
<comment type="caution">
    <text evidence="2">The sequence shown here is derived from an EMBL/GenBank/DDBJ whole genome shotgun (WGS) entry which is preliminary data.</text>
</comment>
<accession>A0A941JSL2</accession>
<name>A0A941JSL2_9CHRO</name>
<dbReference type="AlphaFoldDB" id="A0A941JSL2"/>
<protein>
    <submittedName>
        <fullName evidence="2">YdcF family protein</fullName>
    </submittedName>
</protein>
<evidence type="ECO:0000259" key="1">
    <source>
        <dbReference type="Pfam" id="PF02698"/>
    </source>
</evidence>
<feature type="domain" description="DUF218" evidence="1">
    <location>
        <begin position="31"/>
        <end position="144"/>
    </location>
</feature>
<dbReference type="EMBL" id="JADQBC010000016">
    <property type="protein sequence ID" value="MBR8826977.1"/>
    <property type="molecule type" value="Genomic_DNA"/>
</dbReference>